<name>A0A4U9R5I1_HATHI</name>
<feature type="transmembrane region" description="Helical" evidence="2">
    <location>
        <begin position="6"/>
        <end position="22"/>
    </location>
</feature>
<evidence type="ECO:0000256" key="1">
    <source>
        <dbReference type="SAM" id="Coils"/>
    </source>
</evidence>
<feature type="coiled-coil region" evidence="1">
    <location>
        <begin position="27"/>
        <end position="68"/>
    </location>
</feature>
<sequence>MKKRFGILMCVLIIASGILVFFNNSSIKSIKDENAKLKSQVEALEKDKKDLNSKKSKLIEDKQKLEQKLKK</sequence>
<keyword evidence="4" id="KW-1185">Reference proteome</keyword>
<dbReference type="Proteomes" id="UP000308489">
    <property type="component" value="Chromosome 1"/>
</dbReference>
<dbReference type="KEGG" id="hhw:NCTC503_00820"/>
<protein>
    <submittedName>
        <fullName evidence="3">Uncharacterized protein</fullName>
    </submittedName>
</protein>
<keyword evidence="2" id="KW-0472">Membrane</keyword>
<dbReference type="AlphaFoldDB" id="A0A4U9R5I1"/>
<evidence type="ECO:0000256" key="2">
    <source>
        <dbReference type="SAM" id="Phobius"/>
    </source>
</evidence>
<accession>A0A4U9R5I1</accession>
<dbReference type="RefSeq" id="WP_138209539.1">
    <property type="nucleotide sequence ID" value="NZ_CBCRUQ010000001.1"/>
</dbReference>
<reference evidence="3 4" key="1">
    <citation type="submission" date="2019-05" db="EMBL/GenBank/DDBJ databases">
        <authorList>
            <consortium name="Pathogen Informatics"/>
        </authorList>
    </citation>
    <scope>NUCLEOTIDE SEQUENCE [LARGE SCALE GENOMIC DNA]</scope>
    <source>
        <strain evidence="3 4">NCTC503</strain>
    </source>
</reference>
<keyword evidence="1" id="KW-0175">Coiled coil</keyword>
<dbReference type="OrthoDB" id="9976303at2"/>
<proteinExistence type="predicted"/>
<organism evidence="3 4">
    <name type="scientific">Hathewaya histolytica</name>
    <name type="common">Clostridium histolyticum</name>
    <dbReference type="NCBI Taxonomy" id="1498"/>
    <lineage>
        <taxon>Bacteria</taxon>
        <taxon>Bacillati</taxon>
        <taxon>Bacillota</taxon>
        <taxon>Clostridia</taxon>
        <taxon>Eubacteriales</taxon>
        <taxon>Clostridiaceae</taxon>
        <taxon>Hathewaya</taxon>
    </lineage>
</organism>
<keyword evidence="2" id="KW-0812">Transmembrane</keyword>
<evidence type="ECO:0000313" key="4">
    <source>
        <dbReference type="Proteomes" id="UP000308489"/>
    </source>
</evidence>
<keyword evidence="2" id="KW-1133">Transmembrane helix</keyword>
<gene>
    <name evidence="3" type="ORF">NCTC503_00820</name>
</gene>
<dbReference type="EMBL" id="LR590481">
    <property type="protein sequence ID" value="VTQ85771.1"/>
    <property type="molecule type" value="Genomic_DNA"/>
</dbReference>
<evidence type="ECO:0000313" key="3">
    <source>
        <dbReference type="EMBL" id="VTQ85771.1"/>
    </source>
</evidence>